<dbReference type="InterPro" id="IPR045540">
    <property type="entry name" value="YegS/DAGK_C"/>
</dbReference>
<evidence type="ECO:0000256" key="2">
    <source>
        <dbReference type="ARBA" id="ARBA00022741"/>
    </source>
</evidence>
<dbReference type="GO" id="GO:0016301">
    <property type="term" value="F:kinase activity"/>
    <property type="evidence" value="ECO:0007669"/>
    <property type="project" value="UniProtKB-KW"/>
</dbReference>
<sequence>MSRVRLCVRVGVRWGNDHVTTKQTGRILLILPRAKAAQLENQLDEIEQALGPAGSVIREIADDPDRMAMRIVELSNEVDQVAVGGGDGTLSSVAPAFMQTGLPMVILPLGTANDLARTLGIPRDLIAAAELARTGRLEDIDVGEVNGHTFYNAASIGLSVDVAERLEAGPKRYGVFSYLLTLLDLTRARRNFRAYVTCDGELVTLNSIQLTVGNGVRHGGGVRVHADASIDDGRLDLYSLEPQPLWRLPILFPAFMRGTHNAWRSVTNLRAREFHVETPAKPKRVNADGEIVSRTPATFKLHRNAVWVRLPPSVEP</sequence>
<evidence type="ECO:0000313" key="7">
    <source>
        <dbReference type="Proteomes" id="UP000706333"/>
    </source>
</evidence>
<organism evidence="6 7">
    <name type="scientific">Rhodobaculum claviforme</name>
    <dbReference type="NCBI Taxonomy" id="1549854"/>
    <lineage>
        <taxon>Bacteria</taxon>
        <taxon>Pseudomonadati</taxon>
        <taxon>Pseudomonadota</taxon>
        <taxon>Alphaproteobacteria</taxon>
        <taxon>Rhodobacterales</taxon>
        <taxon>Paracoccaceae</taxon>
        <taxon>Rhodobaculum</taxon>
    </lineage>
</organism>
<reference evidence="6" key="2">
    <citation type="journal article" date="2020" name="Microorganisms">
        <title>Osmotic Adaptation and Compatible Solute Biosynthesis of Phototrophic Bacteria as Revealed from Genome Analyses.</title>
        <authorList>
            <person name="Imhoff J.F."/>
            <person name="Rahn T."/>
            <person name="Kunzel S."/>
            <person name="Keller A."/>
            <person name="Neulinger S.C."/>
        </authorList>
    </citation>
    <scope>NUCLEOTIDE SEQUENCE</scope>
    <source>
        <strain evidence="6">LMG 28126</strain>
    </source>
</reference>
<dbReference type="InterPro" id="IPR001206">
    <property type="entry name" value="Diacylglycerol_kinase_cat_dom"/>
</dbReference>
<gene>
    <name evidence="6" type="ORF">CCR87_00125</name>
</gene>
<dbReference type="NCBIfam" id="TIGR00147">
    <property type="entry name" value="YegS/Rv2252/BmrU family lipid kinase"/>
    <property type="match status" value="1"/>
</dbReference>
<accession>A0A934TH57</accession>
<keyword evidence="1" id="KW-0808">Transferase</keyword>
<dbReference type="Gene3D" id="2.60.200.40">
    <property type="match status" value="1"/>
</dbReference>
<proteinExistence type="predicted"/>
<comment type="caution">
    <text evidence="6">The sequence shown here is derived from an EMBL/GenBank/DDBJ whole genome shotgun (WGS) entry which is preliminary data.</text>
</comment>
<dbReference type="Gene3D" id="3.40.50.10330">
    <property type="entry name" value="Probable inorganic polyphosphate/atp-NAD kinase, domain 1"/>
    <property type="match status" value="1"/>
</dbReference>
<dbReference type="InterPro" id="IPR017438">
    <property type="entry name" value="ATP-NAD_kinase_N"/>
</dbReference>
<evidence type="ECO:0000259" key="5">
    <source>
        <dbReference type="PROSITE" id="PS50146"/>
    </source>
</evidence>
<keyword evidence="2" id="KW-0547">Nucleotide-binding</keyword>
<name>A0A934TH57_9RHOB</name>
<dbReference type="PROSITE" id="PS50146">
    <property type="entry name" value="DAGK"/>
    <property type="match status" value="1"/>
</dbReference>
<dbReference type="Pfam" id="PF00781">
    <property type="entry name" value="DAGK_cat"/>
    <property type="match status" value="1"/>
</dbReference>
<dbReference type="SUPFAM" id="SSF111331">
    <property type="entry name" value="NAD kinase/diacylglycerol kinase-like"/>
    <property type="match status" value="1"/>
</dbReference>
<keyword evidence="3" id="KW-0418">Kinase</keyword>
<dbReference type="Proteomes" id="UP000706333">
    <property type="component" value="Unassembled WGS sequence"/>
</dbReference>
<dbReference type="SMART" id="SM00046">
    <property type="entry name" value="DAGKc"/>
    <property type="match status" value="1"/>
</dbReference>
<feature type="domain" description="DAGKc" evidence="5">
    <location>
        <begin position="22"/>
        <end position="149"/>
    </location>
</feature>
<dbReference type="PANTHER" id="PTHR12358:SF54">
    <property type="entry name" value="SPHINGOSINE KINASE RELATED PROTEIN"/>
    <property type="match status" value="1"/>
</dbReference>
<dbReference type="GO" id="GO:0008654">
    <property type="term" value="P:phospholipid biosynthetic process"/>
    <property type="evidence" value="ECO:0007669"/>
    <property type="project" value="InterPro"/>
</dbReference>
<keyword evidence="7" id="KW-1185">Reference proteome</keyword>
<evidence type="ECO:0000256" key="4">
    <source>
        <dbReference type="ARBA" id="ARBA00022840"/>
    </source>
</evidence>
<dbReference type="Pfam" id="PF19279">
    <property type="entry name" value="YegS_C"/>
    <property type="match status" value="1"/>
</dbReference>
<dbReference type="NCBIfam" id="NF009604">
    <property type="entry name" value="PRK13057.1"/>
    <property type="match status" value="1"/>
</dbReference>
<dbReference type="InterPro" id="IPR050187">
    <property type="entry name" value="Lipid_Phosphate_FormReg"/>
</dbReference>
<dbReference type="EMBL" id="NHSD01000008">
    <property type="protein sequence ID" value="MBK5925778.1"/>
    <property type="molecule type" value="Genomic_DNA"/>
</dbReference>
<evidence type="ECO:0000256" key="3">
    <source>
        <dbReference type="ARBA" id="ARBA00022777"/>
    </source>
</evidence>
<dbReference type="PANTHER" id="PTHR12358">
    <property type="entry name" value="SPHINGOSINE KINASE"/>
    <property type="match status" value="1"/>
</dbReference>
<keyword evidence="4" id="KW-0067">ATP-binding</keyword>
<dbReference type="GO" id="GO:0005524">
    <property type="term" value="F:ATP binding"/>
    <property type="evidence" value="ECO:0007669"/>
    <property type="project" value="UniProtKB-KW"/>
</dbReference>
<dbReference type="InterPro" id="IPR016064">
    <property type="entry name" value="NAD/diacylglycerol_kinase_sf"/>
</dbReference>
<evidence type="ECO:0000256" key="1">
    <source>
        <dbReference type="ARBA" id="ARBA00022679"/>
    </source>
</evidence>
<dbReference type="InterPro" id="IPR005218">
    <property type="entry name" value="Diacylglycerol/lipid_kinase"/>
</dbReference>
<evidence type="ECO:0000313" key="6">
    <source>
        <dbReference type="EMBL" id="MBK5925778.1"/>
    </source>
</evidence>
<reference evidence="6" key="1">
    <citation type="submission" date="2017-05" db="EMBL/GenBank/DDBJ databases">
        <authorList>
            <person name="Imhoff J.F."/>
            <person name="Rahn T."/>
            <person name="Kuenzel S."/>
            <person name="Neulinger S.C."/>
        </authorList>
    </citation>
    <scope>NUCLEOTIDE SEQUENCE</scope>
    <source>
        <strain evidence="6">LMG 28126</strain>
    </source>
</reference>
<dbReference type="AlphaFoldDB" id="A0A934TH57"/>
<protein>
    <recommendedName>
        <fullName evidence="5">DAGKc domain-containing protein</fullName>
    </recommendedName>
</protein>